<evidence type="ECO:0000313" key="2">
    <source>
        <dbReference type="Proteomes" id="UP000299102"/>
    </source>
</evidence>
<reference evidence="1 2" key="1">
    <citation type="journal article" date="2019" name="Commun. Biol.">
        <title>The bagworm genome reveals a unique fibroin gene that provides high tensile strength.</title>
        <authorList>
            <person name="Kono N."/>
            <person name="Nakamura H."/>
            <person name="Ohtoshi R."/>
            <person name="Tomita M."/>
            <person name="Numata K."/>
            <person name="Arakawa K."/>
        </authorList>
    </citation>
    <scope>NUCLEOTIDE SEQUENCE [LARGE SCALE GENOMIC DNA]</scope>
</reference>
<evidence type="ECO:0000313" key="1">
    <source>
        <dbReference type="EMBL" id="GBP40464.1"/>
    </source>
</evidence>
<accession>A0A4C1VRL6</accession>
<gene>
    <name evidence="1" type="ORF">EVAR_25317_1</name>
</gene>
<dbReference type="AlphaFoldDB" id="A0A4C1VRL6"/>
<proteinExistence type="predicted"/>
<keyword evidence="2" id="KW-1185">Reference proteome</keyword>
<dbReference type="EMBL" id="BGZK01000381">
    <property type="protein sequence ID" value="GBP40464.1"/>
    <property type="molecule type" value="Genomic_DNA"/>
</dbReference>
<protein>
    <submittedName>
        <fullName evidence="1">Uncharacterized protein</fullName>
    </submittedName>
</protein>
<name>A0A4C1VRL6_EUMVA</name>
<dbReference type="Proteomes" id="UP000299102">
    <property type="component" value="Unassembled WGS sequence"/>
</dbReference>
<comment type="caution">
    <text evidence="1">The sequence shown here is derived from an EMBL/GenBank/DDBJ whole genome shotgun (WGS) entry which is preliminary data.</text>
</comment>
<organism evidence="1 2">
    <name type="scientific">Eumeta variegata</name>
    <name type="common">Bagworm moth</name>
    <name type="synonym">Eumeta japonica</name>
    <dbReference type="NCBI Taxonomy" id="151549"/>
    <lineage>
        <taxon>Eukaryota</taxon>
        <taxon>Metazoa</taxon>
        <taxon>Ecdysozoa</taxon>
        <taxon>Arthropoda</taxon>
        <taxon>Hexapoda</taxon>
        <taxon>Insecta</taxon>
        <taxon>Pterygota</taxon>
        <taxon>Neoptera</taxon>
        <taxon>Endopterygota</taxon>
        <taxon>Lepidoptera</taxon>
        <taxon>Glossata</taxon>
        <taxon>Ditrysia</taxon>
        <taxon>Tineoidea</taxon>
        <taxon>Psychidae</taxon>
        <taxon>Oiketicinae</taxon>
        <taxon>Eumeta</taxon>
    </lineage>
</organism>
<sequence length="132" mass="15071">MPQIHIAKNEARLSVVRIAQLRAVVELSFELERLKFDIGSISESQVGSRSDRERKRDRVVTTMSAAFRRGDVGYPAWNRVEAEVEVVDDDFIDRYKRRKARRGSGRPEAHYVHFEKKRSIGTIKGVKGGVST</sequence>